<dbReference type="InterPro" id="IPR005198">
    <property type="entry name" value="Glyco_hydro_76"/>
</dbReference>
<dbReference type="PANTHER" id="PTHR47791:SF3">
    <property type="entry name" value="MEIOTICALLY UP-REGULATED GENE 191 PROTEIN"/>
    <property type="match status" value="1"/>
</dbReference>
<accession>A0ABW4FE86</accession>
<gene>
    <name evidence="1" type="ORF">ACFSCY_02245</name>
</gene>
<dbReference type="EMBL" id="JBHUCP010000001">
    <property type="protein sequence ID" value="MFD1528254.1"/>
    <property type="molecule type" value="Genomic_DNA"/>
</dbReference>
<evidence type="ECO:0000313" key="2">
    <source>
        <dbReference type="Proteomes" id="UP001597145"/>
    </source>
</evidence>
<proteinExistence type="predicted"/>
<organism evidence="1 2">
    <name type="scientific">Pseudonocardia aurantiaca</name>
    <dbReference type="NCBI Taxonomy" id="75290"/>
    <lineage>
        <taxon>Bacteria</taxon>
        <taxon>Bacillati</taxon>
        <taxon>Actinomycetota</taxon>
        <taxon>Actinomycetes</taxon>
        <taxon>Pseudonocardiales</taxon>
        <taxon>Pseudonocardiaceae</taxon>
        <taxon>Pseudonocardia</taxon>
    </lineage>
</organism>
<evidence type="ECO:0000313" key="1">
    <source>
        <dbReference type="EMBL" id="MFD1528254.1"/>
    </source>
</evidence>
<dbReference type="RefSeq" id="WP_343972706.1">
    <property type="nucleotide sequence ID" value="NZ_BAAAJG010000003.1"/>
</dbReference>
<dbReference type="Pfam" id="PF03663">
    <property type="entry name" value="Glyco_hydro_76"/>
    <property type="match status" value="1"/>
</dbReference>
<reference evidence="2" key="1">
    <citation type="journal article" date="2019" name="Int. J. Syst. Evol. Microbiol.">
        <title>The Global Catalogue of Microorganisms (GCM) 10K type strain sequencing project: providing services to taxonomists for standard genome sequencing and annotation.</title>
        <authorList>
            <consortium name="The Broad Institute Genomics Platform"/>
            <consortium name="The Broad Institute Genome Sequencing Center for Infectious Disease"/>
            <person name="Wu L."/>
            <person name="Ma J."/>
        </authorList>
    </citation>
    <scope>NUCLEOTIDE SEQUENCE [LARGE SCALE GENOMIC DNA]</scope>
    <source>
        <strain evidence="2">JCM 12165</strain>
    </source>
</reference>
<dbReference type="SUPFAM" id="SSF48208">
    <property type="entry name" value="Six-hairpin glycosidases"/>
    <property type="match status" value="1"/>
</dbReference>
<keyword evidence="1" id="KW-0378">Hydrolase</keyword>
<name>A0ABW4FE86_9PSEU</name>
<dbReference type="InterPro" id="IPR053169">
    <property type="entry name" value="MUG_Protein"/>
</dbReference>
<dbReference type="PANTHER" id="PTHR47791">
    <property type="entry name" value="MEIOTICALLY UP-REGULATED GENE 191 PROTEIN"/>
    <property type="match status" value="1"/>
</dbReference>
<dbReference type="Proteomes" id="UP001597145">
    <property type="component" value="Unassembled WGS sequence"/>
</dbReference>
<dbReference type="InterPro" id="IPR008928">
    <property type="entry name" value="6-hairpin_glycosidase_sf"/>
</dbReference>
<keyword evidence="2" id="KW-1185">Reference proteome</keyword>
<protein>
    <submittedName>
        <fullName evidence="1">Glycoside hydrolase family 76 protein</fullName>
    </submittedName>
</protein>
<dbReference type="Gene3D" id="1.50.10.20">
    <property type="match status" value="1"/>
</dbReference>
<dbReference type="GO" id="GO:0016787">
    <property type="term" value="F:hydrolase activity"/>
    <property type="evidence" value="ECO:0007669"/>
    <property type="project" value="UniProtKB-KW"/>
</dbReference>
<sequence>MAAADVDWSERAGIAERAVLRRHLRRVGGVVPGTRIGRVHWPRRVPSAPFPWHYWWQAHLLDCLLDAQLRRPERHKASGIAALARTVRLRNAGSWLNRYYDDIAWLGLAVQRAGTLAGRSGPSALAAITTRLHEGWTEGGGGGLWWRRDDDFKNAPANGPAAILVARDGQVGFAAAITDWVAETLVDPDSGLIRDGVRIAPDGTVRAVEPYIYTYCQGVHLGACVELAARDGHQRWTDRAISLVDAVMQRLAGPDGVLPGSGGGDGGLFAGITARYLADAALRVPELAAPASQLVFANADAAWKGRAEIAGGPVFSAEWRDLAPEPRAGLPEADLSVQLGGWMLMEAAARLQGANRHR</sequence>
<comment type="caution">
    <text evidence="1">The sequence shown here is derived from an EMBL/GenBank/DDBJ whole genome shotgun (WGS) entry which is preliminary data.</text>
</comment>